<gene>
    <name evidence="4" type="ORF">MLAC_37000</name>
</gene>
<dbReference type="SUPFAM" id="SSF50993">
    <property type="entry name" value="Peptidase/esterase 'gauge' domain"/>
    <property type="match status" value="1"/>
</dbReference>
<proteinExistence type="predicted"/>
<dbReference type="Pfam" id="PF02897">
    <property type="entry name" value="Peptidase_S9_N"/>
    <property type="match status" value="1"/>
</dbReference>
<dbReference type="Pfam" id="PF00326">
    <property type="entry name" value="Peptidase_S9"/>
    <property type="match status" value="1"/>
</dbReference>
<dbReference type="KEGG" id="mlj:MLAC_37000"/>
<dbReference type="EMBL" id="AP022581">
    <property type="protein sequence ID" value="BBX98406.1"/>
    <property type="molecule type" value="Genomic_DNA"/>
</dbReference>
<dbReference type="InterPro" id="IPR023302">
    <property type="entry name" value="Pept_S9A_N"/>
</dbReference>
<evidence type="ECO:0000313" key="4">
    <source>
        <dbReference type="EMBL" id="BBX98406.1"/>
    </source>
</evidence>
<dbReference type="OrthoDB" id="9801421at2"/>
<dbReference type="GO" id="GO:0004252">
    <property type="term" value="F:serine-type endopeptidase activity"/>
    <property type="evidence" value="ECO:0007669"/>
    <property type="project" value="InterPro"/>
</dbReference>
<dbReference type="PANTHER" id="PTHR42881">
    <property type="entry name" value="PROLYL ENDOPEPTIDASE"/>
    <property type="match status" value="1"/>
</dbReference>
<reference evidence="4 5" key="1">
    <citation type="journal article" date="2019" name="Emerg. Microbes Infect.">
        <title>Comprehensive subspecies identification of 175 nontuberculous mycobacteria species based on 7547 genomic profiles.</title>
        <authorList>
            <person name="Matsumoto Y."/>
            <person name="Kinjo T."/>
            <person name="Motooka D."/>
            <person name="Nabeya D."/>
            <person name="Jung N."/>
            <person name="Uechi K."/>
            <person name="Horii T."/>
            <person name="Iida T."/>
            <person name="Fujita J."/>
            <person name="Nakamura S."/>
        </authorList>
    </citation>
    <scope>NUCLEOTIDE SEQUENCE [LARGE SCALE GENOMIC DNA]</scope>
    <source>
        <strain evidence="4 5">JCM 15657</strain>
    </source>
</reference>
<dbReference type="AlphaFoldDB" id="A0A1X1YNF6"/>
<dbReference type="InterPro" id="IPR001375">
    <property type="entry name" value="Peptidase_S9_cat"/>
</dbReference>
<keyword evidence="2" id="KW-0378">Hydrolase</keyword>
<dbReference type="InterPro" id="IPR002470">
    <property type="entry name" value="Peptidase_S9A"/>
</dbReference>
<dbReference type="InterPro" id="IPR029058">
    <property type="entry name" value="AB_hydrolase_fold"/>
</dbReference>
<dbReference type="GO" id="GO:0005829">
    <property type="term" value="C:cytosol"/>
    <property type="evidence" value="ECO:0007669"/>
    <property type="project" value="TreeGrafter"/>
</dbReference>
<evidence type="ECO:0000313" key="5">
    <source>
        <dbReference type="Proteomes" id="UP000466396"/>
    </source>
</evidence>
<protein>
    <submittedName>
        <fullName evidence="4">Peptidase</fullName>
    </submittedName>
</protein>
<name>A0A1X1YNF6_9MYCO</name>
<accession>A0A1X1YNF6</accession>
<dbReference type="Gene3D" id="2.130.10.120">
    <property type="entry name" value="Prolyl oligopeptidase, N-terminal domain"/>
    <property type="match status" value="1"/>
</dbReference>
<keyword evidence="5" id="KW-1185">Reference proteome</keyword>
<dbReference type="PANTHER" id="PTHR42881:SF13">
    <property type="entry name" value="PROLYL ENDOPEPTIDASE"/>
    <property type="match status" value="1"/>
</dbReference>
<dbReference type="GO" id="GO:0006508">
    <property type="term" value="P:proteolysis"/>
    <property type="evidence" value="ECO:0007669"/>
    <property type="project" value="UniProtKB-KW"/>
</dbReference>
<evidence type="ECO:0000256" key="3">
    <source>
        <dbReference type="ARBA" id="ARBA00022825"/>
    </source>
</evidence>
<sequence length="712" mass="78558">MASTTSHAAEAHDDSGDPYLWLEDVTGAEALDWVRAHNEPTLGQLCDAEFERMRTEALEVLDTDARIPYVRRRGEYLYNFWRDAAHPRGLWRRTTLDSYRTDAPDWDVLIDVDELGRADNQKWVWAGADVIEPDHTRALVWLSRGGSDASILREFDMRTREFVADGFRLPEAKSQVSWADPDTVLVGTDFGAGSLTESGYPRIVKRWRRGTPLTDAETVFEGTSADVRVVASVDRTPGFERTLLLRALDFWNDEVYELRGSELIRIDAPTDASVSVHREWLLIELRSDWSRGTPFDPKTYTAGSLLAADYDEFLAGTAELVVVFEPDERTALHQYAFTKDRLLVVTLADVASRVEIVTLGSLGDDPSPAGGKYPQRPALPGLRSSPGNWQREPMSGIPAATNTVIVAADDVGDEFFLDSSGFDVPSRLLRGTGTGQLDQIKAAPEFFDAENITVAQYFVASEDGTSIPYFVVRPADSAGPGPTLLSGYGGFETSNTPAYAGVLGRLWLARGGTYVLANIRGGGEYGPGWHTQAMREGRHKVAEDFVAVASDLVHRGITTVDQLGARGGSNGGLLMGIMLTMYPEKFGALVCDVPLLDMRRYHLLLAGASWMAEYGDPDNPTDWEFISEYSPYQNISADRPYPPVLFTTSTRDDRVHPGHARKMAAALEAAGHRVWYYENIEGGHAGAADNEQAAFTSALSFAFLHRMLSPRR</sequence>
<dbReference type="InterPro" id="IPR051167">
    <property type="entry name" value="Prolyl_oligopep/macrocyclase"/>
</dbReference>
<dbReference type="PRINTS" id="PR00862">
    <property type="entry name" value="PROLIGOPTASE"/>
</dbReference>
<keyword evidence="3" id="KW-0720">Serine protease</keyword>
<dbReference type="SUPFAM" id="SSF53474">
    <property type="entry name" value="alpha/beta-Hydrolases"/>
    <property type="match status" value="1"/>
</dbReference>
<evidence type="ECO:0000256" key="2">
    <source>
        <dbReference type="ARBA" id="ARBA00022801"/>
    </source>
</evidence>
<dbReference type="STRING" id="169765.AWC15_15485"/>
<keyword evidence="1" id="KW-0645">Protease</keyword>
<dbReference type="Gene3D" id="3.40.50.1820">
    <property type="entry name" value="alpha/beta hydrolase"/>
    <property type="match status" value="1"/>
</dbReference>
<evidence type="ECO:0000256" key="1">
    <source>
        <dbReference type="ARBA" id="ARBA00022670"/>
    </source>
</evidence>
<dbReference type="GO" id="GO:0070012">
    <property type="term" value="F:oligopeptidase activity"/>
    <property type="evidence" value="ECO:0007669"/>
    <property type="project" value="TreeGrafter"/>
</dbReference>
<dbReference type="Proteomes" id="UP000466396">
    <property type="component" value="Chromosome"/>
</dbReference>
<organism evidence="4 5">
    <name type="scientific">Mycobacterium lacus</name>
    <dbReference type="NCBI Taxonomy" id="169765"/>
    <lineage>
        <taxon>Bacteria</taxon>
        <taxon>Bacillati</taxon>
        <taxon>Actinomycetota</taxon>
        <taxon>Actinomycetes</taxon>
        <taxon>Mycobacteriales</taxon>
        <taxon>Mycobacteriaceae</taxon>
        <taxon>Mycobacterium</taxon>
    </lineage>
</organism>
<dbReference type="RefSeq" id="WP_085157978.1">
    <property type="nucleotide sequence ID" value="NZ_AP022581.1"/>
</dbReference>